<gene>
    <name evidence="1" type="ORF">SteCoe_22691</name>
</gene>
<sequence length="161" mass="18898">MKICSSYKTYSKPASPPRLKTTFYSTKEHLYPRTALISPFFTTKGLQISEWSLPQRIEPSNPLSKTLIKTREKISAEAKIEKKIRNKSPGVDFFRQTYRTIFPESKYKVNRKKWIQERPQIIRKVVKKVVVIGENDVKKIEVVMRKIYSKSALRNFNKGEN</sequence>
<protein>
    <submittedName>
        <fullName evidence="1">Uncharacterized protein</fullName>
    </submittedName>
</protein>
<dbReference type="AlphaFoldDB" id="A0A1R2BLE4"/>
<organism evidence="1 2">
    <name type="scientific">Stentor coeruleus</name>
    <dbReference type="NCBI Taxonomy" id="5963"/>
    <lineage>
        <taxon>Eukaryota</taxon>
        <taxon>Sar</taxon>
        <taxon>Alveolata</taxon>
        <taxon>Ciliophora</taxon>
        <taxon>Postciliodesmatophora</taxon>
        <taxon>Heterotrichea</taxon>
        <taxon>Heterotrichida</taxon>
        <taxon>Stentoridae</taxon>
        <taxon>Stentor</taxon>
    </lineage>
</organism>
<name>A0A1R2BLE4_9CILI</name>
<dbReference type="Proteomes" id="UP000187209">
    <property type="component" value="Unassembled WGS sequence"/>
</dbReference>
<evidence type="ECO:0000313" key="2">
    <source>
        <dbReference type="Proteomes" id="UP000187209"/>
    </source>
</evidence>
<keyword evidence="2" id="KW-1185">Reference proteome</keyword>
<dbReference type="EMBL" id="MPUH01000563">
    <property type="protein sequence ID" value="OMJ77653.1"/>
    <property type="molecule type" value="Genomic_DNA"/>
</dbReference>
<proteinExistence type="predicted"/>
<comment type="caution">
    <text evidence="1">The sequence shown here is derived from an EMBL/GenBank/DDBJ whole genome shotgun (WGS) entry which is preliminary data.</text>
</comment>
<reference evidence="1 2" key="1">
    <citation type="submission" date="2016-11" db="EMBL/GenBank/DDBJ databases">
        <title>The macronuclear genome of Stentor coeruleus: a giant cell with tiny introns.</title>
        <authorList>
            <person name="Slabodnick M."/>
            <person name="Ruby J.G."/>
            <person name="Reiff S.B."/>
            <person name="Swart E.C."/>
            <person name="Gosai S."/>
            <person name="Prabakaran S."/>
            <person name="Witkowska E."/>
            <person name="Larue G.E."/>
            <person name="Fisher S."/>
            <person name="Freeman R.M."/>
            <person name="Gunawardena J."/>
            <person name="Chu W."/>
            <person name="Stover N.A."/>
            <person name="Gregory B.D."/>
            <person name="Nowacki M."/>
            <person name="Derisi J."/>
            <person name="Roy S.W."/>
            <person name="Marshall W.F."/>
            <person name="Sood P."/>
        </authorList>
    </citation>
    <scope>NUCLEOTIDE SEQUENCE [LARGE SCALE GENOMIC DNA]</scope>
    <source>
        <strain evidence="1">WM001</strain>
    </source>
</reference>
<evidence type="ECO:0000313" key="1">
    <source>
        <dbReference type="EMBL" id="OMJ77653.1"/>
    </source>
</evidence>
<accession>A0A1R2BLE4</accession>